<proteinExistence type="predicted"/>
<protein>
    <recommendedName>
        <fullName evidence="4">Phosphoglycerate mutase family protein</fullName>
    </recommendedName>
</protein>
<dbReference type="InterPro" id="IPR050275">
    <property type="entry name" value="PGM_Phosphatase"/>
</dbReference>
<organism evidence="2 3">
    <name type="scientific">Drechslerella dactyloides</name>
    <name type="common">Nematode-trapping fungus</name>
    <name type="synonym">Arthrobotrys dactyloides</name>
    <dbReference type="NCBI Taxonomy" id="74499"/>
    <lineage>
        <taxon>Eukaryota</taxon>
        <taxon>Fungi</taxon>
        <taxon>Dikarya</taxon>
        <taxon>Ascomycota</taxon>
        <taxon>Pezizomycotina</taxon>
        <taxon>Orbiliomycetes</taxon>
        <taxon>Orbiliales</taxon>
        <taxon>Orbiliaceae</taxon>
        <taxon>Drechslerella</taxon>
    </lineage>
</organism>
<evidence type="ECO:0000256" key="1">
    <source>
        <dbReference type="SAM" id="MobiDB-lite"/>
    </source>
</evidence>
<feature type="compositionally biased region" description="Basic and acidic residues" evidence="1">
    <location>
        <begin position="236"/>
        <end position="254"/>
    </location>
</feature>
<dbReference type="SUPFAM" id="SSF53254">
    <property type="entry name" value="Phosphoglycerate mutase-like"/>
    <property type="match status" value="1"/>
</dbReference>
<dbReference type="Gene3D" id="3.40.50.1240">
    <property type="entry name" value="Phosphoglycerate mutase-like"/>
    <property type="match status" value="1"/>
</dbReference>
<reference evidence="2" key="1">
    <citation type="submission" date="2023-01" db="EMBL/GenBank/DDBJ databases">
        <title>The chitinases involved in constricting ring structure development in the nematode-trapping fungus Drechslerella dactyloides.</title>
        <authorList>
            <person name="Wang R."/>
            <person name="Zhang L."/>
            <person name="Tang P."/>
            <person name="Li S."/>
            <person name="Liang L."/>
        </authorList>
    </citation>
    <scope>NUCLEOTIDE SEQUENCE</scope>
    <source>
        <strain evidence="2">YMF1.00031</strain>
    </source>
</reference>
<comment type="caution">
    <text evidence="2">The sequence shown here is derived from an EMBL/GenBank/DDBJ whole genome shotgun (WGS) entry which is preliminary data.</text>
</comment>
<evidence type="ECO:0008006" key="4">
    <source>
        <dbReference type="Google" id="ProtNLM"/>
    </source>
</evidence>
<accession>A0AAD6IQ30</accession>
<dbReference type="PANTHER" id="PTHR48100:SF54">
    <property type="entry name" value="PHOSPHATASE SPAC5H10.03-RELATED"/>
    <property type="match status" value="1"/>
</dbReference>
<dbReference type="AlphaFoldDB" id="A0AAD6IQ30"/>
<dbReference type="PANTHER" id="PTHR48100">
    <property type="entry name" value="BROAD-SPECIFICITY PHOSPHATASE YOR283W-RELATED"/>
    <property type="match status" value="1"/>
</dbReference>
<keyword evidence="3" id="KW-1185">Reference proteome</keyword>
<dbReference type="GO" id="GO:0005737">
    <property type="term" value="C:cytoplasm"/>
    <property type="evidence" value="ECO:0007669"/>
    <property type="project" value="TreeGrafter"/>
</dbReference>
<dbReference type="InterPro" id="IPR013078">
    <property type="entry name" value="His_Pase_superF_clade-1"/>
</dbReference>
<dbReference type="Pfam" id="PF00300">
    <property type="entry name" value="His_Phos_1"/>
    <property type="match status" value="2"/>
</dbReference>
<evidence type="ECO:0000313" key="2">
    <source>
        <dbReference type="EMBL" id="KAJ6256232.1"/>
    </source>
</evidence>
<dbReference type="SMART" id="SM00855">
    <property type="entry name" value="PGAM"/>
    <property type="match status" value="1"/>
</dbReference>
<dbReference type="InterPro" id="IPR029033">
    <property type="entry name" value="His_PPase_superfam"/>
</dbReference>
<feature type="region of interest" description="Disordered" evidence="1">
    <location>
        <begin position="225"/>
        <end position="254"/>
    </location>
</feature>
<dbReference type="GO" id="GO:0016791">
    <property type="term" value="F:phosphatase activity"/>
    <property type="evidence" value="ECO:0007669"/>
    <property type="project" value="TreeGrafter"/>
</dbReference>
<sequence length="254" mass="28066">MPPRLVHLVRHAQGQHNVDWQHHIRDPVLTPAGHAQCAALAAAFPHHSSINHLLASPLKRTLQTALESFHPLVARLSSDTNWRIRCDPLFQETGEWQCDIGSSVPDLQSFLSDCATSAPETYGSHPLIDFSPVLAHPDWPAKHGFYAAANANDRAKAARSYLFENYASTDEIVVVSHGGFLHYLSEDWDSYDDAAGTAWANTEWRSYEMSDVGGRIKLVETPDSLLRRRGGGGKRAPAEETEAHEVEVGGHHRG</sequence>
<evidence type="ECO:0000313" key="3">
    <source>
        <dbReference type="Proteomes" id="UP001221413"/>
    </source>
</evidence>
<gene>
    <name evidence="2" type="ORF">Dda_9067</name>
</gene>
<dbReference type="Proteomes" id="UP001221413">
    <property type="component" value="Unassembled WGS sequence"/>
</dbReference>
<dbReference type="EMBL" id="JAQGDS010000014">
    <property type="protein sequence ID" value="KAJ6256232.1"/>
    <property type="molecule type" value="Genomic_DNA"/>
</dbReference>
<name>A0AAD6IQ30_DREDA</name>